<dbReference type="GO" id="GO:0005576">
    <property type="term" value="C:extracellular region"/>
    <property type="evidence" value="ECO:0007669"/>
    <property type="project" value="InterPro"/>
</dbReference>
<keyword evidence="2 3" id="KW-0802">TPR repeat</keyword>
<dbReference type="EMBL" id="CAJNOJ010000817">
    <property type="protein sequence ID" value="CAF1525716.1"/>
    <property type="molecule type" value="Genomic_DNA"/>
</dbReference>
<dbReference type="Proteomes" id="UP000663852">
    <property type="component" value="Unassembled WGS sequence"/>
</dbReference>
<evidence type="ECO:0000256" key="3">
    <source>
        <dbReference type="PROSITE-ProRule" id="PRU00339"/>
    </source>
</evidence>
<evidence type="ECO:0000259" key="4">
    <source>
        <dbReference type="Pfam" id="PF03496"/>
    </source>
</evidence>
<feature type="repeat" description="TPR" evidence="3">
    <location>
        <begin position="490"/>
        <end position="523"/>
    </location>
</feature>
<sequence length="701" mass="80993">MAGSTFLNPQINSRCQSSVQKDPPCRFSDENKRKSILIWLDAYFDKKEPDYQISLEQLQYLSNEVSTFNNPDECIDSLTEINDKTRKIILIMDGTFAKSIVPLIEDVPQIDSILVFRNDVHQYDQWAKDYPKVKGVFAGIHSLIKCLEQIIDPDYFTMIDIIGPSNINYNYLNASFVYSQLLKEVLLDIHTEKETDRRSFIEHYYKPLSDNTIIDLSGIDYKKHSPIHCYSINSSVFNTVNQALRTVNVDLLVKMTFFIGDLHKQIKELHSKVPIKDKLVVFRGQALTKRECKKLETSIGGFISFNCFLSTSTKQDISKMFAESNSSAQGCNGVLFEIEIDPEISSSPFASIKEYSQFPEEHEILFSTHTIFRIDRVTVQNDGLYYVHLSLTNGNHDKNLYELLAYRRKEIEGQTCIHRLAQLLYRMGKFQHAKHFFQILRGTTFSWDEIFQLSHYIARIDCQIGDLKHATAQQAIAMQFYAGRNPALTADIYVGMAEIFLRSDMLEDSLELYKRAYTIAEQSPTINDHSKVLYLNNIGFVLNLQKNYDQALAHFEKALDIAVVRFPSTHPDIANTYQNIGSLYFDKRDFKMSIDYLKKSFDIQEVSLPSDHPSMGYIHYNLSKVYVELNQCDEAIHHSQLAIDILKKSFSDDHPEIRKIQGHHDAVSVVQRWKRSSDTSQHRAFEHLITQLVIKMMEDDQ</sequence>
<dbReference type="PROSITE" id="PS50005">
    <property type="entry name" value="TPR"/>
    <property type="match status" value="2"/>
</dbReference>
<feature type="domain" description="ADP ribosyltransferase" evidence="4">
    <location>
        <begin position="239"/>
        <end position="380"/>
    </location>
</feature>
<comment type="caution">
    <text evidence="5">The sequence shown here is derived from an EMBL/GenBank/DDBJ whole genome shotgun (WGS) entry which is preliminary data.</text>
</comment>
<evidence type="ECO:0000313" key="6">
    <source>
        <dbReference type="Proteomes" id="UP000663852"/>
    </source>
</evidence>
<proteinExistence type="predicted"/>
<dbReference type="PANTHER" id="PTHR45641">
    <property type="entry name" value="TETRATRICOPEPTIDE REPEAT PROTEIN (AFU_ORTHOLOGUE AFUA_6G03870)"/>
    <property type="match status" value="1"/>
</dbReference>
<dbReference type="SUPFAM" id="SSF56399">
    <property type="entry name" value="ADP-ribosylation"/>
    <property type="match status" value="1"/>
</dbReference>
<dbReference type="AlphaFoldDB" id="A0A815UZT8"/>
<evidence type="ECO:0000256" key="2">
    <source>
        <dbReference type="ARBA" id="ARBA00022803"/>
    </source>
</evidence>
<dbReference type="InterPro" id="IPR019734">
    <property type="entry name" value="TPR_rpt"/>
</dbReference>
<evidence type="ECO:0000313" key="5">
    <source>
        <dbReference type="EMBL" id="CAF1525716.1"/>
    </source>
</evidence>
<name>A0A815UZT8_ADIRI</name>
<dbReference type="SMART" id="SM00028">
    <property type="entry name" value="TPR"/>
    <property type="match status" value="4"/>
</dbReference>
<keyword evidence="1" id="KW-0677">Repeat</keyword>
<dbReference type="OrthoDB" id="5986190at2759"/>
<accession>A0A815UZT8</accession>
<reference evidence="5" key="1">
    <citation type="submission" date="2021-02" db="EMBL/GenBank/DDBJ databases">
        <authorList>
            <person name="Nowell W R."/>
        </authorList>
    </citation>
    <scope>NUCLEOTIDE SEQUENCE</scope>
</reference>
<dbReference type="Pfam" id="PF13424">
    <property type="entry name" value="TPR_12"/>
    <property type="match status" value="1"/>
</dbReference>
<dbReference type="Gene3D" id="3.90.176.10">
    <property type="entry name" value="Toxin ADP-ribosyltransferase, Chain A, domain 1"/>
    <property type="match status" value="1"/>
</dbReference>
<organism evidence="5 6">
    <name type="scientific">Adineta ricciae</name>
    <name type="common">Rotifer</name>
    <dbReference type="NCBI Taxonomy" id="249248"/>
    <lineage>
        <taxon>Eukaryota</taxon>
        <taxon>Metazoa</taxon>
        <taxon>Spiralia</taxon>
        <taxon>Gnathifera</taxon>
        <taxon>Rotifera</taxon>
        <taxon>Eurotatoria</taxon>
        <taxon>Bdelloidea</taxon>
        <taxon>Adinetida</taxon>
        <taxon>Adinetidae</taxon>
        <taxon>Adineta</taxon>
    </lineage>
</organism>
<dbReference type="InterPro" id="IPR011990">
    <property type="entry name" value="TPR-like_helical_dom_sf"/>
</dbReference>
<dbReference type="PANTHER" id="PTHR45641:SF19">
    <property type="entry name" value="NEPHROCYSTIN-3"/>
    <property type="match status" value="1"/>
</dbReference>
<evidence type="ECO:0000256" key="1">
    <source>
        <dbReference type="ARBA" id="ARBA00022737"/>
    </source>
</evidence>
<dbReference type="SUPFAM" id="SSF48452">
    <property type="entry name" value="TPR-like"/>
    <property type="match status" value="2"/>
</dbReference>
<protein>
    <recommendedName>
        <fullName evidence="4">ADP ribosyltransferase domain-containing protein</fullName>
    </recommendedName>
</protein>
<dbReference type="Gene3D" id="1.25.40.10">
    <property type="entry name" value="Tetratricopeptide repeat domain"/>
    <property type="match status" value="3"/>
</dbReference>
<dbReference type="Pfam" id="PF03496">
    <property type="entry name" value="ADPrib_exo_Tox"/>
    <property type="match status" value="1"/>
</dbReference>
<dbReference type="InterPro" id="IPR003540">
    <property type="entry name" value="ADP-ribosyltransferase"/>
</dbReference>
<gene>
    <name evidence="5" type="ORF">EDS130_LOCUS44187</name>
</gene>
<dbReference type="PROSITE" id="PS51996">
    <property type="entry name" value="TR_MART"/>
    <property type="match status" value="1"/>
</dbReference>
<feature type="repeat" description="TPR" evidence="3">
    <location>
        <begin position="574"/>
        <end position="607"/>
    </location>
</feature>
<dbReference type="Pfam" id="PF13374">
    <property type="entry name" value="TPR_10"/>
    <property type="match status" value="1"/>
</dbReference>